<organism evidence="1 2">
    <name type="scientific">Blautia obeum ATCC 29174</name>
    <dbReference type="NCBI Taxonomy" id="411459"/>
    <lineage>
        <taxon>Bacteria</taxon>
        <taxon>Bacillati</taxon>
        <taxon>Bacillota</taxon>
        <taxon>Clostridia</taxon>
        <taxon>Lachnospirales</taxon>
        <taxon>Lachnospiraceae</taxon>
        <taxon>Blautia</taxon>
    </lineage>
</organism>
<dbReference type="HOGENOM" id="CLU_3395348_0_0_9"/>
<dbReference type="AlphaFoldDB" id="A5ZUA9"/>
<dbReference type="EMBL" id="AAVO02000012">
    <property type="protein sequence ID" value="EDM86689.1"/>
    <property type="molecule type" value="Genomic_DNA"/>
</dbReference>
<reference evidence="1 2" key="1">
    <citation type="submission" date="2007-03" db="EMBL/GenBank/DDBJ databases">
        <authorList>
            <person name="Fulton L."/>
            <person name="Clifton S."/>
            <person name="Fulton B."/>
            <person name="Xu J."/>
            <person name="Minx P."/>
            <person name="Pepin K.H."/>
            <person name="Johnson M."/>
            <person name="Thiruvilangam P."/>
            <person name="Bhonagiri V."/>
            <person name="Nash W.E."/>
            <person name="Mardis E.R."/>
            <person name="Wilson R.K."/>
        </authorList>
    </citation>
    <scope>NUCLEOTIDE SEQUENCE [LARGE SCALE GENOMIC DNA]</scope>
    <source>
        <strain evidence="1 2">ATCC 29174</strain>
    </source>
</reference>
<gene>
    <name evidence="1" type="ORF">RUMOBE_02593</name>
</gene>
<accession>A5ZUA9</accession>
<evidence type="ECO:0000313" key="1">
    <source>
        <dbReference type="EMBL" id="EDM86689.1"/>
    </source>
</evidence>
<protein>
    <submittedName>
        <fullName evidence="1">Uncharacterized protein</fullName>
    </submittedName>
</protein>
<comment type="caution">
    <text evidence="1">The sequence shown here is derived from an EMBL/GenBank/DDBJ whole genome shotgun (WGS) entry which is preliminary data.</text>
</comment>
<dbReference type="Proteomes" id="UP000006002">
    <property type="component" value="Unassembled WGS sequence"/>
</dbReference>
<proteinExistence type="predicted"/>
<evidence type="ECO:0000313" key="2">
    <source>
        <dbReference type="Proteomes" id="UP000006002"/>
    </source>
</evidence>
<reference evidence="1 2" key="2">
    <citation type="submission" date="2007-04" db="EMBL/GenBank/DDBJ databases">
        <title>Draft genome sequence of Ruminococcus obeum (ATCC 29174).</title>
        <authorList>
            <person name="Sudarsanam P."/>
            <person name="Ley R."/>
            <person name="Guruge J."/>
            <person name="Turnbaugh P.J."/>
            <person name="Mahowald M."/>
            <person name="Liep D."/>
            <person name="Gordon J."/>
        </authorList>
    </citation>
    <scope>NUCLEOTIDE SEQUENCE [LARGE SCALE GENOMIC DNA]</scope>
    <source>
        <strain evidence="1 2">ATCC 29174</strain>
    </source>
</reference>
<sequence>MQVSLDFCFGDFIICVMLKKKYTGGYYNDQT</sequence>
<name>A5ZUA9_9FIRM</name>